<dbReference type="Gene3D" id="2.30.40.10">
    <property type="entry name" value="Urease, subunit C, domain 1"/>
    <property type="match status" value="1"/>
</dbReference>
<dbReference type="SUPFAM" id="SSF51556">
    <property type="entry name" value="Metallo-dependent hydrolases"/>
    <property type="match status" value="1"/>
</dbReference>
<reference evidence="3 4" key="1">
    <citation type="submission" date="2018-12" db="EMBL/GenBank/DDBJ databases">
        <authorList>
            <consortium name="Pathogen Informatics"/>
        </authorList>
    </citation>
    <scope>NUCLEOTIDE SEQUENCE [LARGE SCALE GENOMIC DNA]</scope>
    <source>
        <strain evidence="3 4">NCTC11923</strain>
    </source>
</reference>
<evidence type="ECO:0000313" key="3">
    <source>
        <dbReference type="EMBL" id="VEG73789.1"/>
    </source>
</evidence>
<evidence type="ECO:0000259" key="2">
    <source>
        <dbReference type="Pfam" id="PF01979"/>
    </source>
</evidence>
<keyword evidence="4" id="KW-1185">Reference proteome</keyword>
<organism evidence="3 4">
    <name type="scientific">Actinomyces slackii</name>
    <dbReference type="NCBI Taxonomy" id="52774"/>
    <lineage>
        <taxon>Bacteria</taxon>
        <taxon>Bacillati</taxon>
        <taxon>Actinomycetota</taxon>
        <taxon>Actinomycetes</taxon>
        <taxon>Actinomycetales</taxon>
        <taxon>Actinomycetaceae</taxon>
        <taxon>Actinomyces</taxon>
    </lineage>
</organism>
<sequence length="469" mass="49356">MPSQTPPAPSEDSTWVTPPRRGAERVTGAGPAIITAERILTGRRGDAAGTLEVLADPVHGVGVLLDGPRITAVGPLPELQDQAGAALERLERLDLPGATLMPGLIETHAHLATSGTDIEYPEYGVHEVARLTLNAVRAIRELASVGITSVQSLGARHYVDVALRDAIDDGSLRGPRLRASGPQITTTGGHSWHAGAEVDGLDDIRRAVRDHHKRGVDTVKFMATGGFTTAASLPWNAQFTAEEMALIVAETHRLGHLSAAHAHGTQGIERAVDAGIDYLAHASFISASGRTEFDPALADRIAEAGIYVDCTITADVPGMIERNPDFAPPARQLWERGVRIVAGHDTGIPQVAHRSYVAGLQALEEVGLPRAEVILAATSRAAAAIGLAGITGALAPGYEADIIAVASDPTEGLGALHTLRAVIMRGREFVPDPVQGLPRIDDPDPAADPAIVLAAHRDSIRRINEHPNV</sequence>
<evidence type="ECO:0000256" key="1">
    <source>
        <dbReference type="SAM" id="MobiDB-lite"/>
    </source>
</evidence>
<dbReference type="PANTHER" id="PTHR43135:SF3">
    <property type="entry name" value="ALPHA-D-RIBOSE 1-METHYLPHOSPHONATE 5-TRIPHOSPHATE DIPHOSPHATASE"/>
    <property type="match status" value="1"/>
</dbReference>
<accession>A0A3S4SDU6</accession>
<dbReference type="InterPro" id="IPR051781">
    <property type="entry name" value="Metallo-dep_Hydrolase"/>
</dbReference>
<evidence type="ECO:0000313" key="4">
    <source>
        <dbReference type="Proteomes" id="UP000276899"/>
    </source>
</evidence>
<feature type="region of interest" description="Disordered" evidence="1">
    <location>
        <begin position="1"/>
        <end position="29"/>
    </location>
</feature>
<dbReference type="InterPro" id="IPR032466">
    <property type="entry name" value="Metal_Hydrolase"/>
</dbReference>
<name>A0A3S4SDU6_9ACTO</name>
<dbReference type="EMBL" id="LR134363">
    <property type="protein sequence ID" value="VEG73789.1"/>
    <property type="molecule type" value="Genomic_DNA"/>
</dbReference>
<feature type="domain" description="Amidohydrolase-related" evidence="2">
    <location>
        <begin position="99"/>
        <end position="409"/>
    </location>
</feature>
<dbReference type="GO" id="GO:0016810">
    <property type="term" value="F:hydrolase activity, acting on carbon-nitrogen (but not peptide) bonds"/>
    <property type="evidence" value="ECO:0007669"/>
    <property type="project" value="InterPro"/>
</dbReference>
<dbReference type="AlphaFoldDB" id="A0A3S4SDU6"/>
<dbReference type="Gene3D" id="3.20.20.140">
    <property type="entry name" value="Metal-dependent hydrolases"/>
    <property type="match status" value="1"/>
</dbReference>
<dbReference type="KEGG" id="asla:NCTC11923_00401"/>
<protein>
    <submittedName>
        <fullName evidence="3">Imidazolonepropionase</fullName>
    </submittedName>
</protein>
<dbReference type="STRING" id="1278298.GCA_000428685_02370"/>
<dbReference type="InterPro" id="IPR006680">
    <property type="entry name" value="Amidohydro-rel"/>
</dbReference>
<dbReference type="Pfam" id="PF01979">
    <property type="entry name" value="Amidohydro_1"/>
    <property type="match status" value="1"/>
</dbReference>
<proteinExistence type="predicted"/>
<gene>
    <name evidence="3" type="ORF">NCTC11923_00401</name>
</gene>
<dbReference type="InterPro" id="IPR011059">
    <property type="entry name" value="Metal-dep_hydrolase_composite"/>
</dbReference>
<dbReference type="PANTHER" id="PTHR43135">
    <property type="entry name" value="ALPHA-D-RIBOSE 1-METHYLPHOSPHONATE 5-TRIPHOSPHATE DIPHOSPHATASE"/>
    <property type="match status" value="1"/>
</dbReference>
<dbReference type="Proteomes" id="UP000276899">
    <property type="component" value="Chromosome"/>
</dbReference>
<dbReference type="SUPFAM" id="SSF51338">
    <property type="entry name" value="Composite domain of metallo-dependent hydrolases"/>
    <property type="match status" value="2"/>
</dbReference>